<feature type="compositionally biased region" description="Pro residues" evidence="1">
    <location>
        <begin position="83"/>
        <end position="93"/>
    </location>
</feature>
<feature type="compositionally biased region" description="Low complexity" evidence="1">
    <location>
        <begin position="70"/>
        <end position="82"/>
    </location>
</feature>
<dbReference type="KEGG" id="nta:107814349"/>
<feature type="compositionally biased region" description="Basic and acidic residues" evidence="1">
    <location>
        <begin position="9"/>
        <end position="23"/>
    </location>
</feature>
<dbReference type="PaxDb" id="4097-A0A1S4C272"/>
<sequence>MVAFAQATEARKLKLRLERESSSRARSVGNLGDSFGGGRSAFRGGSSGCRMRGHIHRECRASRQGIGRGTTQSSSPTTAISSAPPPARGPPAPTGIEAEQLHESFSVSTLIGEYIMAAQ</sequence>
<organism evidence="2">
    <name type="scientific">Nicotiana tabacum</name>
    <name type="common">Common tobacco</name>
    <dbReference type="NCBI Taxonomy" id="4097"/>
    <lineage>
        <taxon>Eukaryota</taxon>
        <taxon>Viridiplantae</taxon>
        <taxon>Streptophyta</taxon>
        <taxon>Embryophyta</taxon>
        <taxon>Tracheophyta</taxon>
        <taxon>Spermatophyta</taxon>
        <taxon>Magnoliopsida</taxon>
        <taxon>eudicotyledons</taxon>
        <taxon>Gunneridae</taxon>
        <taxon>Pentapetalae</taxon>
        <taxon>asterids</taxon>
        <taxon>lamiids</taxon>
        <taxon>Solanales</taxon>
        <taxon>Solanaceae</taxon>
        <taxon>Nicotianoideae</taxon>
        <taxon>Nicotianeae</taxon>
        <taxon>Nicotiana</taxon>
    </lineage>
</organism>
<name>A0A1S4C272_TOBAC</name>
<evidence type="ECO:0000256" key="1">
    <source>
        <dbReference type="SAM" id="MobiDB-lite"/>
    </source>
</evidence>
<evidence type="ECO:0000313" key="2">
    <source>
        <dbReference type="RefSeq" id="XP_016495242.1"/>
    </source>
</evidence>
<dbReference type="RefSeq" id="XP_016495242.1">
    <property type="nucleotide sequence ID" value="XM_016639756.1"/>
</dbReference>
<feature type="region of interest" description="Disordered" evidence="1">
    <location>
        <begin position="1"/>
        <end position="96"/>
    </location>
</feature>
<proteinExistence type="predicted"/>
<dbReference type="AlphaFoldDB" id="A0A1S4C272"/>
<protein>
    <submittedName>
        <fullName evidence="2">Serine/arginine-rich splicing factor RSZ22-like</fullName>
    </submittedName>
</protein>
<reference evidence="2" key="1">
    <citation type="submission" date="2025-08" db="UniProtKB">
        <authorList>
            <consortium name="RefSeq"/>
        </authorList>
    </citation>
    <scope>IDENTIFICATION</scope>
</reference>
<accession>A0A1S4C272</accession>
<gene>
    <name evidence="2" type="primary">LOC107814349</name>
</gene>
<feature type="non-terminal residue" evidence="2">
    <location>
        <position position="119"/>
    </location>
</feature>